<gene>
    <name evidence="1" type="ORF">A2372_01250</name>
</gene>
<protein>
    <submittedName>
        <fullName evidence="1">Uncharacterized protein</fullName>
    </submittedName>
</protein>
<dbReference type="Proteomes" id="UP000176422">
    <property type="component" value="Unassembled WGS sequence"/>
</dbReference>
<evidence type="ECO:0000313" key="2">
    <source>
        <dbReference type="Proteomes" id="UP000176422"/>
    </source>
</evidence>
<comment type="caution">
    <text evidence="1">The sequence shown here is derived from an EMBL/GenBank/DDBJ whole genome shotgun (WGS) entry which is preliminary data.</text>
</comment>
<dbReference type="EMBL" id="MGIT01000003">
    <property type="protein sequence ID" value="OGM92794.1"/>
    <property type="molecule type" value="Genomic_DNA"/>
</dbReference>
<evidence type="ECO:0000313" key="1">
    <source>
        <dbReference type="EMBL" id="OGM92794.1"/>
    </source>
</evidence>
<proteinExistence type="predicted"/>
<reference evidence="1 2" key="1">
    <citation type="journal article" date="2016" name="Nat. Commun.">
        <title>Thousands of microbial genomes shed light on interconnected biogeochemical processes in an aquifer system.</title>
        <authorList>
            <person name="Anantharaman K."/>
            <person name="Brown C.T."/>
            <person name="Hug L.A."/>
            <person name="Sharon I."/>
            <person name="Castelle C.J."/>
            <person name="Probst A.J."/>
            <person name="Thomas B.C."/>
            <person name="Singh A."/>
            <person name="Wilkins M.J."/>
            <person name="Karaoz U."/>
            <person name="Brodie E.L."/>
            <person name="Williams K.H."/>
            <person name="Hubbard S.S."/>
            <person name="Banfield J.F."/>
        </authorList>
    </citation>
    <scope>NUCLEOTIDE SEQUENCE [LARGE SCALE GENOMIC DNA]</scope>
</reference>
<dbReference type="AlphaFoldDB" id="A0A1F8DW49"/>
<sequence length="84" mass="9634">MTREIVVIPSPRAGILFTSNKILKRVQDDNALDPGIRRDDNAVAWIPAFAGMTMHCRFLDSVEYHSTRNDNTKTIIKIHELKNR</sequence>
<organism evidence="1 2">
    <name type="scientific">Candidatus Wolfebacteria bacterium RIFOXYB1_FULL_54_12</name>
    <dbReference type="NCBI Taxonomy" id="1802559"/>
    <lineage>
        <taxon>Bacteria</taxon>
        <taxon>Candidatus Wolfeibacteriota</taxon>
    </lineage>
</organism>
<name>A0A1F8DW49_9BACT</name>
<accession>A0A1F8DW49</accession>